<organism evidence="1 2">
    <name type="scientific">Rhodococcus erythropolis</name>
    <name type="common">Arthrobacter picolinophilus</name>
    <dbReference type="NCBI Taxonomy" id="1833"/>
    <lineage>
        <taxon>Bacteria</taxon>
        <taxon>Bacillati</taxon>
        <taxon>Actinomycetota</taxon>
        <taxon>Actinomycetes</taxon>
        <taxon>Mycobacteriales</taxon>
        <taxon>Nocardiaceae</taxon>
        <taxon>Rhodococcus</taxon>
        <taxon>Rhodococcus erythropolis group</taxon>
    </lineage>
</organism>
<dbReference type="Proteomes" id="UP000325576">
    <property type="component" value="Unassembled WGS sequence"/>
</dbReference>
<accession>A0A5N5DZL7</accession>
<comment type="caution">
    <text evidence="1">The sequence shown here is derived from an EMBL/GenBank/DDBJ whole genome shotgun (WGS) entry which is preliminary data.</text>
</comment>
<sequence>MVDQRRQSLRRKYLSLGLGELAAAAVFAAVAVGVVMPRLDGPQGSAALWSALAPLLVILVQAGVYWLLARGRVELEPMPARLAALYRVFRVLDVLLLAIALLGVVIWLPDHSGVAVGVVAVWVFGVVEYVNYFVARLAYPLRRWPFEVGKWRRPQLVRDLNSAR</sequence>
<evidence type="ECO:0000313" key="1">
    <source>
        <dbReference type="EMBL" id="KAB2581474.1"/>
    </source>
</evidence>
<dbReference type="RefSeq" id="WP_046379586.1">
    <property type="nucleotide sequence ID" value="NZ_CP011295.1"/>
</dbReference>
<dbReference type="EMBL" id="MRBO01000841">
    <property type="protein sequence ID" value="KAB2581474.1"/>
    <property type="molecule type" value="Genomic_DNA"/>
</dbReference>
<proteinExistence type="predicted"/>
<reference evidence="1 2" key="1">
    <citation type="journal article" date="2017" name="Poromechanics V (2013)">
        <title>Genomic Characterization of the Arsenic-Tolerant Actinobacterium, &lt;i&gt;Rhodococcus erythropolis&lt;/i&gt; S43.</title>
        <authorList>
            <person name="Retamal-Morales G."/>
            <person name="Mehnert M."/>
            <person name="Schwabe R."/>
            <person name="Tischler D."/>
            <person name="Schloemann M."/>
            <person name="Levican G.J."/>
        </authorList>
    </citation>
    <scope>NUCLEOTIDE SEQUENCE [LARGE SCALE GENOMIC DNA]</scope>
    <source>
        <strain evidence="1 2">S43</strain>
    </source>
</reference>
<dbReference type="KEGG" id="reb:XU06_27815"/>
<gene>
    <name evidence="1" type="ORF">BS297_30720</name>
</gene>
<protein>
    <submittedName>
        <fullName evidence="1">Uncharacterized protein</fullName>
    </submittedName>
</protein>
<dbReference type="AlphaFoldDB" id="A0A5N5DZL7"/>
<evidence type="ECO:0000313" key="2">
    <source>
        <dbReference type="Proteomes" id="UP000325576"/>
    </source>
</evidence>
<name>A0A5N5DZL7_RHOER</name>